<evidence type="ECO:0000313" key="1">
    <source>
        <dbReference type="EMBL" id="KAK1144058.1"/>
    </source>
</evidence>
<comment type="caution">
    <text evidence="1">The sequence shown here is derived from an EMBL/GenBank/DDBJ whole genome shotgun (WGS) entry which is preliminary data.</text>
</comment>
<reference evidence="1 2" key="1">
    <citation type="journal article" date="2023" name="ACS Omega">
        <title>Identification of the Neoaspergillic Acid Biosynthesis Gene Cluster by Establishing an In Vitro CRISPR-Ribonucleoprotein Genetic System in Aspergillus melleus.</title>
        <authorList>
            <person name="Yuan B."/>
            <person name="Grau M.F."/>
            <person name="Murata R.M."/>
            <person name="Torok T."/>
            <person name="Venkateswaran K."/>
            <person name="Stajich J.E."/>
            <person name="Wang C.C.C."/>
        </authorList>
    </citation>
    <scope>NUCLEOTIDE SEQUENCE [LARGE SCALE GENOMIC DNA]</scope>
    <source>
        <strain evidence="1 2">IMV 1140</strain>
    </source>
</reference>
<proteinExistence type="predicted"/>
<dbReference type="Proteomes" id="UP001177260">
    <property type="component" value="Unassembled WGS sequence"/>
</dbReference>
<keyword evidence="2" id="KW-1185">Reference proteome</keyword>
<name>A0ACC3B1F4_9EURO</name>
<dbReference type="EMBL" id="JAOPJF010000033">
    <property type="protein sequence ID" value="KAK1144058.1"/>
    <property type="molecule type" value="Genomic_DNA"/>
</dbReference>
<accession>A0ACC3B1F4</accession>
<gene>
    <name evidence="1" type="ORF">N8T08_005720</name>
</gene>
<sequence length="238" mass="25861">MRFLCLHGRGTCAKILEMQTARLRQELDDHEFVFIDGTVPTEPSEGSSLVAEQTYGFLPTTLTPSSARSVLTDAIEYIQAAGPFDALLGFSEGGILAATLLAEDAYHPFAHFKCGVFLSSATPLDPDVLHTDGDIIRDGERLQLRALDPAVDGVVIRVPTAHVLEEDLNRLRGLSPMAPLWDREGTKDPQEGLVEICDAKVVETVRHALGHTVPGAKGEVELGQVVRAIERTVERALE</sequence>
<evidence type="ECO:0000313" key="2">
    <source>
        <dbReference type="Proteomes" id="UP001177260"/>
    </source>
</evidence>
<protein>
    <submittedName>
        <fullName evidence="1">Uncharacterized protein</fullName>
    </submittedName>
</protein>
<organism evidence="1 2">
    <name type="scientific">Aspergillus melleus</name>
    <dbReference type="NCBI Taxonomy" id="138277"/>
    <lineage>
        <taxon>Eukaryota</taxon>
        <taxon>Fungi</taxon>
        <taxon>Dikarya</taxon>
        <taxon>Ascomycota</taxon>
        <taxon>Pezizomycotina</taxon>
        <taxon>Eurotiomycetes</taxon>
        <taxon>Eurotiomycetidae</taxon>
        <taxon>Eurotiales</taxon>
        <taxon>Aspergillaceae</taxon>
        <taxon>Aspergillus</taxon>
        <taxon>Aspergillus subgen. Circumdati</taxon>
    </lineage>
</organism>